<comment type="caution">
    <text evidence="1">The sequence shown here is derived from an EMBL/GenBank/DDBJ whole genome shotgun (WGS) entry which is preliminary data.</text>
</comment>
<dbReference type="RefSeq" id="WP_160810896.1">
    <property type="nucleotide sequence ID" value="NZ_WWFF01000001.1"/>
</dbReference>
<protein>
    <recommendedName>
        <fullName evidence="3">Glycosyltransferase family 1 protein</fullName>
    </recommendedName>
</protein>
<evidence type="ECO:0008006" key="3">
    <source>
        <dbReference type="Google" id="ProtNLM"/>
    </source>
</evidence>
<reference evidence="1 2" key="1">
    <citation type="submission" date="2020-01" db="EMBL/GenBank/DDBJ databases">
        <title>Vaginal microbiome of pregnant Indian women: Insights into the genome of dominants Lactobacillus species.</title>
        <authorList>
            <person name="Das B."/>
            <person name="Mehta O."/>
            <person name="Ghosh T.S."/>
            <person name="Kothidar A."/>
            <person name="Gowtham M.R."/>
            <person name="Mitra R."/>
            <person name="Kshetrapal P."/>
            <person name="Wadhwa N."/>
            <person name="Thiruvengadam R."/>
            <person name="Nair G.B."/>
            <person name="Bhatnagar S."/>
            <person name="Pore S."/>
        </authorList>
    </citation>
    <scope>NUCLEOTIDE SEQUENCE [LARGE SCALE GENOMIC DNA]</scope>
    <source>
        <strain evidence="1 2">Indica2</strain>
    </source>
</reference>
<sequence length="340" mass="39746">MKFQKIYVLCPVGIKTGGPELLHQLVCQVNKFDKGRATIAYIGDPKRNKPVAEYKKYIGNDWIRANQIEDKKENLVIFPETFLSMFDKYKYSIKYIWWLSVDNYLNGSSVEFNLETKGLLHTAKALVRGTIKSYTKQIKSADKNLCQSYYAEEFLRNKYGISDNKIVYLSDYINDLYVNHSDEALLKDKQDIVLYNPKKGLEFTKKIIKKSKNKNWKWIPLIGLKNDQVKEYLETSKVYIDFGNHPGKDRFPREAAILGCCILTDKRGAANYFKDVPIADKYKYEDKDKNISKIIQMIEYCIENYSMAHNDFEDYREYIKSEKAAFADDVVKIFGEKKNQ</sequence>
<dbReference type="Proteomes" id="UP000460132">
    <property type="component" value="Unassembled WGS sequence"/>
</dbReference>
<gene>
    <name evidence="1" type="ORF">GTK63_00715</name>
</gene>
<organism evidence="1 2">
    <name type="scientific">Lactobacillus crispatus</name>
    <dbReference type="NCBI Taxonomy" id="47770"/>
    <lineage>
        <taxon>Bacteria</taxon>
        <taxon>Bacillati</taxon>
        <taxon>Bacillota</taxon>
        <taxon>Bacilli</taxon>
        <taxon>Lactobacillales</taxon>
        <taxon>Lactobacillaceae</taxon>
        <taxon>Lactobacillus</taxon>
    </lineage>
</organism>
<accession>A0A7X4HMD3</accession>
<dbReference type="SUPFAM" id="SSF53756">
    <property type="entry name" value="UDP-Glycosyltransferase/glycogen phosphorylase"/>
    <property type="match status" value="1"/>
</dbReference>
<dbReference type="EMBL" id="WWFF01000001">
    <property type="protein sequence ID" value="MYN52864.1"/>
    <property type="molecule type" value="Genomic_DNA"/>
</dbReference>
<evidence type="ECO:0000313" key="2">
    <source>
        <dbReference type="Proteomes" id="UP000460132"/>
    </source>
</evidence>
<evidence type="ECO:0000313" key="1">
    <source>
        <dbReference type="EMBL" id="MYN52864.1"/>
    </source>
</evidence>
<name>A0A7X4HMD3_9LACO</name>
<dbReference type="AlphaFoldDB" id="A0A7X4HMD3"/>
<proteinExistence type="predicted"/>